<accession>A0ABU1IVR5</accession>
<evidence type="ECO:0000256" key="1">
    <source>
        <dbReference type="SAM" id="Phobius"/>
    </source>
</evidence>
<comment type="caution">
    <text evidence="2">The sequence shown here is derived from an EMBL/GenBank/DDBJ whole genome shotgun (WGS) entry which is preliminary data.</text>
</comment>
<evidence type="ECO:0000313" key="3">
    <source>
        <dbReference type="Proteomes" id="UP001185028"/>
    </source>
</evidence>
<keyword evidence="1" id="KW-0472">Membrane</keyword>
<evidence type="ECO:0000313" key="2">
    <source>
        <dbReference type="EMBL" id="MDR6242767.1"/>
    </source>
</evidence>
<keyword evidence="1" id="KW-0812">Transmembrane</keyword>
<keyword evidence="3" id="KW-1185">Reference proteome</keyword>
<evidence type="ECO:0008006" key="4">
    <source>
        <dbReference type="Google" id="ProtNLM"/>
    </source>
</evidence>
<reference evidence="2 3" key="1">
    <citation type="submission" date="2023-07" db="EMBL/GenBank/DDBJ databases">
        <title>Genomic Encyclopedia of Type Strains, Phase IV (KMG-IV): sequencing the most valuable type-strain genomes for metagenomic binning, comparative biology and taxonomic classification.</title>
        <authorList>
            <person name="Goeker M."/>
        </authorList>
    </citation>
    <scope>NUCLEOTIDE SEQUENCE [LARGE SCALE GENOMIC DNA]</scope>
    <source>
        <strain evidence="2 3">DSM 22170</strain>
    </source>
</reference>
<proteinExistence type="predicted"/>
<keyword evidence="1" id="KW-1133">Transmembrane helix</keyword>
<name>A0ABU1IVR5_9BACL</name>
<dbReference type="Proteomes" id="UP001185028">
    <property type="component" value="Unassembled WGS sequence"/>
</dbReference>
<feature type="transmembrane region" description="Helical" evidence="1">
    <location>
        <begin position="58"/>
        <end position="80"/>
    </location>
</feature>
<protein>
    <recommendedName>
        <fullName evidence="4">DUF4179 domain-containing protein</fullName>
    </recommendedName>
</protein>
<sequence length="243" mass="26997">MTTSLTREERLFQAIGQVDDVLLERLEQQLQLIEHAPATVDVPDSDVMNTRRRRWHRTGIASALAAVAVAACLLIFSPFWQNQSAMYTASEPVVNSYVSNQKLPGGDVSPSMQMPANGTFFYSHEVKQALQANQGKQVVFLVAIDLFHNRTPVAPDSEQTRAELKRLQQLQYQVGYTRYWTYSDEMQQTAGTMVAGYLTAAQLEQFAASPDYGYSIHFATNGDGSPLSAEQGIFTDPNDPALK</sequence>
<dbReference type="RefSeq" id="WP_188774260.1">
    <property type="nucleotide sequence ID" value="NZ_BMMB01000002.1"/>
</dbReference>
<organism evidence="2 3">
    <name type="scientific">Paenibacillus hunanensis</name>
    <dbReference type="NCBI Taxonomy" id="539262"/>
    <lineage>
        <taxon>Bacteria</taxon>
        <taxon>Bacillati</taxon>
        <taxon>Bacillota</taxon>
        <taxon>Bacilli</taxon>
        <taxon>Bacillales</taxon>
        <taxon>Paenibacillaceae</taxon>
        <taxon>Paenibacillus</taxon>
    </lineage>
</organism>
<dbReference type="EMBL" id="JAVDQH010000002">
    <property type="protein sequence ID" value="MDR6242767.1"/>
    <property type="molecule type" value="Genomic_DNA"/>
</dbReference>
<gene>
    <name evidence="2" type="ORF">JOC58_000651</name>
</gene>